<sequence length="143" mass="15986">MQIEQDVIDAWIAAHAGKQGDQWPSQRTLRAILRDGELHRHEEDAHVLVCRSAADADAHLITTARKLAEELSEAELKFIKATLAAWKPKTVWLAWLQRDVRMGREHEVLLDSSGLRTVTRKKISGWAISVGVTMADLEALMAG</sequence>
<reference evidence="1" key="1">
    <citation type="submission" date="2022-11" db="EMBL/GenBank/DDBJ databases">
        <title>Minimal conservation of predation-associated metabolite biosynthetic gene clusters underscores biosynthetic potential of Myxococcota including descriptions for ten novel species: Archangium lansinium sp. nov., Myxococcus landrumus sp. nov., Nannocystis bai.</title>
        <authorList>
            <person name="Ahearne A."/>
            <person name="Stevens C."/>
            <person name="Dowd S."/>
        </authorList>
    </citation>
    <scope>NUCLEOTIDE SEQUENCE</scope>
    <source>
        <strain evidence="1">Fl3</strain>
    </source>
</reference>
<keyword evidence="2" id="KW-1185">Reference proteome</keyword>
<proteinExistence type="predicted"/>
<evidence type="ECO:0000313" key="2">
    <source>
        <dbReference type="Proteomes" id="UP001164459"/>
    </source>
</evidence>
<accession>A0ABY7H090</accession>
<name>A0ABY7H090_9BACT</name>
<dbReference type="RefSeq" id="WP_269035005.1">
    <property type="nucleotide sequence ID" value="NZ_CP114040.1"/>
</dbReference>
<evidence type="ECO:0000313" key="1">
    <source>
        <dbReference type="EMBL" id="WAS92648.1"/>
    </source>
</evidence>
<protein>
    <submittedName>
        <fullName evidence="1">Uncharacterized protein</fullName>
    </submittedName>
</protein>
<organism evidence="1 2">
    <name type="scientific">Nannocystis punicea</name>
    <dbReference type="NCBI Taxonomy" id="2995304"/>
    <lineage>
        <taxon>Bacteria</taxon>
        <taxon>Pseudomonadati</taxon>
        <taxon>Myxococcota</taxon>
        <taxon>Polyangia</taxon>
        <taxon>Nannocystales</taxon>
        <taxon>Nannocystaceae</taxon>
        <taxon>Nannocystis</taxon>
    </lineage>
</organism>
<dbReference type="EMBL" id="CP114040">
    <property type="protein sequence ID" value="WAS92648.1"/>
    <property type="molecule type" value="Genomic_DNA"/>
</dbReference>
<dbReference type="Proteomes" id="UP001164459">
    <property type="component" value="Chromosome"/>
</dbReference>
<gene>
    <name evidence="1" type="ORF">O0S08_41240</name>
</gene>